<evidence type="ECO:0000256" key="1">
    <source>
        <dbReference type="SAM" id="Phobius"/>
    </source>
</evidence>
<keyword evidence="1" id="KW-0472">Membrane</keyword>
<name>A0A328PAU1_9EURY</name>
<keyword evidence="1" id="KW-1133">Transmembrane helix</keyword>
<feature type="transmembrane region" description="Helical" evidence="1">
    <location>
        <begin position="12"/>
        <end position="33"/>
    </location>
</feature>
<dbReference type="InterPro" id="IPR043941">
    <property type="entry name" value="EMC6-arch"/>
</dbReference>
<protein>
    <submittedName>
        <fullName evidence="2">Uncharacterized protein</fullName>
    </submittedName>
</protein>
<dbReference type="Pfam" id="PF19094">
    <property type="entry name" value="EMC6_arch"/>
    <property type="match status" value="1"/>
</dbReference>
<dbReference type="OrthoDB" id="64172at2157"/>
<organism evidence="2 3">
    <name type="scientific">Methanothermobacter tenebrarum</name>
    <dbReference type="NCBI Taxonomy" id="680118"/>
    <lineage>
        <taxon>Archaea</taxon>
        <taxon>Methanobacteriati</taxon>
        <taxon>Methanobacteriota</taxon>
        <taxon>Methanomada group</taxon>
        <taxon>Methanobacteria</taxon>
        <taxon>Methanobacteriales</taxon>
        <taxon>Methanobacteriaceae</taxon>
        <taxon>Methanothermobacter</taxon>
    </lineage>
</organism>
<keyword evidence="1" id="KW-0812">Transmembrane</keyword>
<reference evidence="2 3" key="1">
    <citation type="submission" date="2018-06" db="EMBL/GenBank/DDBJ databases">
        <title>Draft genome sequence of hyperthermophilic methanogen Methanothermobacter tenebrarum sp. MCM-B 1447.</title>
        <authorList>
            <person name="Pore S.D."/>
            <person name="Dagar S."/>
            <person name="Dhakephalkar P.K."/>
        </authorList>
    </citation>
    <scope>NUCLEOTIDE SEQUENCE [LARGE SCALE GENOMIC DNA]</scope>
    <source>
        <strain evidence="2 3">MCM B 1447</strain>
    </source>
</reference>
<dbReference type="Proteomes" id="UP000249782">
    <property type="component" value="Unassembled WGS sequence"/>
</dbReference>
<evidence type="ECO:0000313" key="3">
    <source>
        <dbReference type="Proteomes" id="UP000249782"/>
    </source>
</evidence>
<feature type="transmembrane region" description="Helical" evidence="1">
    <location>
        <begin position="39"/>
        <end position="58"/>
    </location>
</feature>
<dbReference type="EMBL" id="QLOE01000001">
    <property type="protein sequence ID" value="RAO79847.1"/>
    <property type="molecule type" value="Genomic_DNA"/>
</dbReference>
<keyword evidence="3" id="KW-1185">Reference proteome</keyword>
<accession>A0A328PAU1</accession>
<dbReference type="AlphaFoldDB" id="A0A328PAU1"/>
<gene>
    <name evidence="2" type="ORF">DPC56_00780</name>
</gene>
<sequence>MDVDAKITAIHSLAGFIAAIISFIVSGGSIPVIGKNQALGTFIGLIILLLTGNIAERIFEREEVGGFKGWLSNGVLPFIFIWFMVWAILLTTTTI</sequence>
<feature type="transmembrane region" description="Helical" evidence="1">
    <location>
        <begin position="70"/>
        <end position="89"/>
    </location>
</feature>
<comment type="caution">
    <text evidence="2">The sequence shown here is derived from an EMBL/GenBank/DDBJ whole genome shotgun (WGS) entry which is preliminary data.</text>
</comment>
<evidence type="ECO:0000313" key="2">
    <source>
        <dbReference type="EMBL" id="RAO79847.1"/>
    </source>
</evidence>
<dbReference type="RefSeq" id="WP_112093157.1">
    <property type="nucleotide sequence ID" value="NZ_QLOE01000001.1"/>
</dbReference>
<proteinExistence type="predicted"/>